<dbReference type="AlphaFoldDB" id="A0A814NA88"/>
<evidence type="ECO:0000256" key="1">
    <source>
        <dbReference type="ARBA" id="ARBA00022679"/>
    </source>
</evidence>
<dbReference type="PANTHER" id="PTHR20905">
    <property type="entry name" value="N-ACETYLTRANSFERASE-RELATED"/>
    <property type="match status" value="1"/>
</dbReference>
<dbReference type="PANTHER" id="PTHR20905:SF1">
    <property type="entry name" value="AT07410P-RELATED"/>
    <property type="match status" value="1"/>
</dbReference>
<evidence type="ECO:0000313" key="13">
    <source>
        <dbReference type="EMBL" id="CAF1090651.1"/>
    </source>
</evidence>
<keyword evidence="15" id="KW-1185">Reference proteome</keyword>
<dbReference type="Proteomes" id="UP000663832">
    <property type="component" value="Unassembled WGS sequence"/>
</dbReference>
<dbReference type="InterPro" id="IPR016181">
    <property type="entry name" value="Acyl_CoA_acyltransferase"/>
</dbReference>
<evidence type="ECO:0000256" key="7">
    <source>
        <dbReference type="ARBA" id="ARBA00051711"/>
    </source>
</evidence>
<sequence>MSSSLTFNIRLLHENDHDQVLSLLLNSFFKDEPITKCLQITETLEFAKNIITGCLQDQCSFVAFNTETNQIVGICLNEIKHKNQRNETIQSDEKLGFLFQLFADVHKNLNIFDKLNADTLLHVFIISVDKRARGHGLASSLIEKSIEYAKELEIVGAFAEATNLISLKCFKQQQFNILDELIYMNYDSKRLTNLNDENHDRCYLVARKF</sequence>
<dbReference type="OrthoDB" id="41532at2759"/>
<dbReference type="Gene3D" id="3.40.630.30">
    <property type="match status" value="1"/>
</dbReference>
<dbReference type="FunFam" id="3.40.630.30:FF:000046">
    <property type="entry name" value="Dopamine N-acetyltransferase"/>
    <property type="match status" value="1"/>
</dbReference>
<comment type="catalytic activity">
    <reaction evidence="11">
        <text>serotonin + acetyl-CoA = N-acetylserotonin + CoA + H(+)</text>
        <dbReference type="Rhea" id="RHEA:25217"/>
        <dbReference type="ChEBI" id="CHEBI:15378"/>
        <dbReference type="ChEBI" id="CHEBI:17697"/>
        <dbReference type="ChEBI" id="CHEBI:57287"/>
        <dbReference type="ChEBI" id="CHEBI:57288"/>
        <dbReference type="ChEBI" id="CHEBI:350546"/>
        <dbReference type="EC" id="2.3.1.87"/>
    </reaction>
    <physiologicalReaction direction="left-to-right" evidence="11">
        <dbReference type="Rhea" id="RHEA:25218"/>
    </physiologicalReaction>
</comment>
<evidence type="ECO:0000256" key="8">
    <source>
        <dbReference type="ARBA" id="ARBA00051823"/>
    </source>
</evidence>
<dbReference type="Pfam" id="PF00583">
    <property type="entry name" value="Acetyltransf_1"/>
    <property type="match status" value="1"/>
</dbReference>
<evidence type="ECO:0000256" key="11">
    <source>
        <dbReference type="ARBA" id="ARBA00052491"/>
    </source>
</evidence>
<dbReference type="EMBL" id="CAJNOI010000119">
    <property type="protein sequence ID" value="CAF1090651.1"/>
    <property type="molecule type" value="Genomic_DNA"/>
</dbReference>
<evidence type="ECO:0000256" key="2">
    <source>
        <dbReference type="ARBA" id="ARBA00038182"/>
    </source>
</evidence>
<evidence type="ECO:0000256" key="9">
    <source>
        <dbReference type="ARBA" id="ARBA00052178"/>
    </source>
</evidence>
<protein>
    <recommendedName>
        <fullName evidence="3">aralkylamine N-acetyltransferase</fullName>
        <ecNumber evidence="3">2.3.1.87</ecNumber>
    </recommendedName>
</protein>
<accession>A0A814NA88</accession>
<evidence type="ECO:0000313" key="14">
    <source>
        <dbReference type="EMBL" id="CAF1284599.1"/>
    </source>
</evidence>
<evidence type="ECO:0000256" key="3">
    <source>
        <dbReference type="ARBA" id="ARBA00039114"/>
    </source>
</evidence>
<evidence type="ECO:0000259" key="12">
    <source>
        <dbReference type="Pfam" id="PF00583"/>
    </source>
</evidence>
<name>A0A814NA88_9BILA</name>
<evidence type="ECO:0000256" key="10">
    <source>
        <dbReference type="ARBA" id="ARBA00052335"/>
    </source>
</evidence>
<keyword evidence="1" id="KW-0808">Transferase</keyword>
<reference evidence="13" key="1">
    <citation type="submission" date="2021-02" db="EMBL/GenBank/DDBJ databases">
        <authorList>
            <person name="Nowell W R."/>
        </authorList>
    </citation>
    <scope>NUCLEOTIDE SEQUENCE</scope>
</reference>
<dbReference type="GO" id="GO:0004059">
    <property type="term" value="F:aralkylamine N-acetyltransferase activity"/>
    <property type="evidence" value="ECO:0007669"/>
    <property type="project" value="UniProtKB-EC"/>
</dbReference>
<evidence type="ECO:0000256" key="4">
    <source>
        <dbReference type="ARBA" id="ARBA00050189"/>
    </source>
</evidence>
<comment type="caution">
    <text evidence="13">The sequence shown here is derived from an EMBL/GenBank/DDBJ whole genome shotgun (WGS) entry which is preliminary data.</text>
</comment>
<comment type="catalytic activity">
    <reaction evidence="8">
        <text>serotonin + (9Z)-octadecenoyl-CoA = N-(9Z-octadecenoyl)-serotonin + CoA + H(+)</text>
        <dbReference type="Rhea" id="RHEA:51392"/>
        <dbReference type="ChEBI" id="CHEBI:15378"/>
        <dbReference type="ChEBI" id="CHEBI:57287"/>
        <dbReference type="ChEBI" id="CHEBI:57387"/>
        <dbReference type="ChEBI" id="CHEBI:134064"/>
        <dbReference type="ChEBI" id="CHEBI:350546"/>
    </reaction>
    <physiologicalReaction direction="left-to-right" evidence="8">
        <dbReference type="Rhea" id="RHEA:51393"/>
    </physiologicalReaction>
</comment>
<evidence type="ECO:0000256" key="5">
    <source>
        <dbReference type="ARBA" id="ARBA00050849"/>
    </source>
</evidence>
<comment type="catalytic activity">
    <reaction evidence="10">
        <text>dopamine + hexadecanoyl-CoA = N-hexadecanoyl-dopamine + CoA + H(+)</text>
        <dbReference type="Rhea" id="RHEA:51376"/>
        <dbReference type="ChEBI" id="CHEBI:15378"/>
        <dbReference type="ChEBI" id="CHEBI:57287"/>
        <dbReference type="ChEBI" id="CHEBI:57379"/>
        <dbReference type="ChEBI" id="CHEBI:59905"/>
        <dbReference type="ChEBI" id="CHEBI:134058"/>
    </reaction>
    <physiologicalReaction direction="left-to-right" evidence="10">
        <dbReference type="Rhea" id="RHEA:51377"/>
    </physiologicalReaction>
</comment>
<dbReference type="EMBL" id="CAJNOM010000251">
    <property type="protein sequence ID" value="CAF1284599.1"/>
    <property type="molecule type" value="Genomic_DNA"/>
</dbReference>
<evidence type="ECO:0000256" key="6">
    <source>
        <dbReference type="ARBA" id="ARBA00051284"/>
    </source>
</evidence>
<comment type="similarity">
    <text evidence="2">Belongs to the acetyltransferase family. AANAT subfamily.</text>
</comment>
<feature type="domain" description="N-acetyltransferase" evidence="12">
    <location>
        <begin position="109"/>
        <end position="172"/>
    </location>
</feature>
<comment type="catalytic activity">
    <reaction evidence="5">
        <text>serotonin + octadecanoyl-CoA = N-octadecanoyl-serotonin + CoA + H(+)</text>
        <dbReference type="Rhea" id="RHEA:51400"/>
        <dbReference type="ChEBI" id="CHEBI:15378"/>
        <dbReference type="ChEBI" id="CHEBI:57287"/>
        <dbReference type="ChEBI" id="CHEBI:57394"/>
        <dbReference type="ChEBI" id="CHEBI:134065"/>
        <dbReference type="ChEBI" id="CHEBI:350546"/>
    </reaction>
    <physiologicalReaction direction="left-to-right" evidence="5">
        <dbReference type="Rhea" id="RHEA:51401"/>
    </physiologicalReaction>
</comment>
<comment type="catalytic activity">
    <reaction evidence="6">
        <text>serotonin + (5Z,8Z,11Z,14Z)-eicosatetraenoyl-CoA = N-[(5Z,8Z,11Z,14Z)-eicosatetraenoyl]-serotonin + CoA + H(+)</text>
        <dbReference type="Rhea" id="RHEA:51396"/>
        <dbReference type="ChEBI" id="CHEBI:15378"/>
        <dbReference type="ChEBI" id="CHEBI:57287"/>
        <dbReference type="ChEBI" id="CHEBI:57368"/>
        <dbReference type="ChEBI" id="CHEBI:132255"/>
        <dbReference type="ChEBI" id="CHEBI:350546"/>
    </reaction>
    <physiologicalReaction direction="left-to-right" evidence="6">
        <dbReference type="Rhea" id="RHEA:51397"/>
    </physiologicalReaction>
</comment>
<evidence type="ECO:0000313" key="16">
    <source>
        <dbReference type="Proteomes" id="UP000663877"/>
    </source>
</evidence>
<evidence type="ECO:0000313" key="15">
    <source>
        <dbReference type="Proteomes" id="UP000663832"/>
    </source>
</evidence>
<dbReference type="SUPFAM" id="SSF55729">
    <property type="entry name" value="Acyl-CoA N-acyltransferases (Nat)"/>
    <property type="match status" value="1"/>
</dbReference>
<comment type="catalytic activity">
    <reaction evidence="7">
        <text>dopamine + acetyl-CoA = N-acetyldopamine + CoA + H(+)</text>
        <dbReference type="Rhea" id="RHEA:51388"/>
        <dbReference type="ChEBI" id="CHEBI:15378"/>
        <dbReference type="ChEBI" id="CHEBI:57287"/>
        <dbReference type="ChEBI" id="CHEBI:57288"/>
        <dbReference type="ChEBI" id="CHEBI:59905"/>
        <dbReference type="ChEBI" id="CHEBI:125678"/>
    </reaction>
    <physiologicalReaction direction="left-to-right" evidence="7">
        <dbReference type="Rhea" id="RHEA:51389"/>
    </physiologicalReaction>
</comment>
<organism evidence="13 16">
    <name type="scientific">Adineta steineri</name>
    <dbReference type="NCBI Taxonomy" id="433720"/>
    <lineage>
        <taxon>Eukaryota</taxon>
        <taxon>Metazoa</taxon>
        <taxon>Spiralia</taxon>
        <taxon>Gnathifera</taxon>
        <taxon>Rotifera</taxon>
        <taxon>Eurotatoria</taxon>
        <taxon>Bdelloidea</taxon>
        <taxon>Adinetida</taxon>
        <taxon>Adinetidae</taxon>
        <taxon>Adineta</taxon>
    </lineage>
</organism>
<dbReference type="CDD" id="cd04301">
    <property type="entry name" value="NAT_SF"/>
    <property type="match status" value="1"/>
</dbReference>
<comment type="catalytic activity">
    <reaction evidence="4">
        <text>dopamine + (9Z)-octadecenoyl-CoA = N-(9Z-octadecanoyl)-dopamine + CoA + H(+)</text>
        <dbReference type="Rhea" id="RHEA:51380"/>
        <dbReference type="ChEBI" id="CHEBI:15378"/>
        <dbReference type="ChEBI" id="CHEBI:31883"/>
        <dbReference type="ChEBI" id="CHEBI:57287"/>
        <dbReference type="ChEBI" id="CHEBI:57387"/>
        <dbReference type="ChEBI" id="CHEBI:59905"/>
    </reaction>
    <physiologicalReaction direction="left-to-right" evidence="4">
        <dbReference type="Rhea" id="RHEA:51381"/>
    </physiologicalReaction>
</comment>
<comment type="catalytic activity">
    <reaction evidence="9">
        <text>serotonin + hexadecanoyl-CoA = N-hexadecanoyl-serotonin + CoA + H(+)</text>
        <dbReference type="Rhea" id="RHEA:51384"/>
        <dbReference type="ChEBI" id="CHEBI:15378"/>
        <dbReference type="ChEBI" id="CHEBI:57287"/>
        <dbReference type="ChEBI" id="CHEBI:57379"/>
        <dbReference type="ChEBI" id="CHEBI:134059"/>
        <dbReference type="ChEBI" id="CHEBI:350546"/>
    </reaction>
    <physiologicalReaction direction="left-to-right" evidence="9">
        <dbReference type="Rhea" id="RHEA:51385"/>
    </physiologicalReaction>
</comment>
<gene>
    <name evidence="13" type="ORF">BJG266_LOCUS20790</name>
    <name evidence="14" type="ORF">QVE165_LOCUS30338</name>
</gene>
<proteinExistence type="inferred from homology"/>
<dbReference type="Proteomes" id="UP000663877">
    <property type="component" value="Unassembled WGS sequence"/>
</dbReference>
<dbReference type="EC" id="2.3.1.87" evidence="3"/>
<dbReference type="InterPro" id="IPR000182">
    <property type="entry name" value="GNAT_dom"/>
</dbReference>